<name>A0A4X1SHC4_PIG</name>
<dbReference type="Proteomes" id="UP000314985">
    <property type="component" value="Chromosome 15"/>
</dbReference>
<sequence>RGGGGVRIGMDWEFGASVKVLTGAIAISRLDSERDPFPRLFPWLLARFSCSQTSLTAMPPGSS</sequence>
<accession>A0A4X1SHC4</accession>
<reference evidence="1" key="2">
    <citation type="submission" date="2025-08" db="UniProtKB">
        <authorList>
            <consortium name="Ensembl"/>
        </authorList>
    </citation>
    <scope>IDENTIFICATION</scope>
</reference>
<dbReference type="AlphaFoldDB" id="A0A4X1SHC4"/>
<evidence type="ECO:0000313" key="2">
    <source>
        <dbReference type="Proteomes" id="UP000314985"/>
    </source>
</evidence>
<organism evidence="1 2">
    <name type="scientific">Sus scrofa</name>
    <name type="common">Pig</name>
    <dbReference type="NCBI Taxonomy" id="9823"/>
    <lineage>
        <taxon>Eukaryota</taxon>
        <taxon>Metazoa</taxon>
        <taxon>Chordata</taxon>
        <taxon>Craniata</taxon>
        <taxon>Vertebrata</taxon>
        <taxon>Euteleostomi</taxon>
        <taxon>Mammalia</taxon>
        <taxon>Eutheria</taxon>
        <taxon>Laurasiatheria</taxon>
        <taxon>Artiodactyla</taxon>
        <taxon>Suina</taxon>
        <taxon>Suidae</taxon>
        <taxon>Sus</taxon>
    </lineage>
</organism>
<evidence type="ECO:0000313" key="1">
    <source>
        <dbReference type="Ensembl" id="ENSSSCP00070001242.1"/>
    </source>
</evidence>
<reference evidence="1 2" key="1">
    <citation type="submission" date="2017-08" db="EMBL/GenBank/DDBJ databases">
        <title>USMARCv1.0.</title>
        <authorList>
            <person name="Hannum G.I."/>
            <person name="Koren S."/>
            <person name="Schroeder S.G."/>
            <person name="Chin S.C."/>
            <person name="Nonneman D.J."/>
            <person name="Becker S.A."/>
            <person name="Rosen B.D."/>
            <person name="Bickhart D.M."/>
            <person name="Putnam N.H."/>
            <person name="Green R.E."/>
            <person name="Tuggle C.K."/>
            <person name="Liu H."/>
            <person name="Rohrer G.A."/>
            <person name="Warr A."/>
            <person name="Hall R."/>
            <person name="Kim K."/>
            <person name="Hume D.A."/>
            <person name="Talbot R."/>
            <person name="Chow W."/>
            <person name="Howe K."/>
            <person name="Schwartz A.S."/>
            <person name="Watson M."/>
            <person name="Archibald A.L."/>
            <person name="Phillippy A.M."/>
            <person name="Smith T.P.L."/>
        </authorList>
    </citation>
    <scope>NUCLEOTIDE SEQUENCE [LARGE SCALE GENOMIC DNA]</scope>
</reference>
<protein>
    <submittedName>
        <fullName evidence="1">Uncharacterized protein</fullName>
    </submittedName>
</protein>
<proteinExistence type="predicted"/>
<dbReference type="Ensembl" id="ENSSSCT00070001437.1">
    <property type="protein sequence ID" value="ENSSSCP00070001242.1"/>
    <property type="gene ID" value="ENSSSCG00070000761.1"/>
</dbReference>